<dbReference type="InterPro" id="IPR000795">
    <property type="entry name" value="T_Tr_GTP-bd_dom"/>
</dbReference>
<dbReference type="GO" id="GO:0005525">
    <property type="term" value="F:GTP binding"/>
    <property type="evidence" value="ECO:0007669"/>
    <property type="project" value="UniProtKB-KW"/>
</dbReference>
<dbReference type="InterPro" id="IPR009000">
    <property type="entry name" value="Transl_B-barrel_sf"/>
</dbReference>
<dbReference type="STRING" id="6277.A0A498S6W2"/>
<dbReference type="InterPro" id="IPR009001">
    <property type="entry name" value="Transl_elong_EF1A/Init_IF2_C"/>
</dbReference>
<evidence type="ECO:0000256" key="3">
    <source>
        <dbReference type="ARBA" id="ARBA00023134"/>
    </source>
</evidence>
<keyword evidence="6" id="KW-1185">Reference proteome</keyword>
<protein>
    <recommendedName>
        <fullName evidence="4">Tr-type G domain-containing protein</fullName>
    </recommendedName>
</protein>
<dbReference type="SUPFAM" id="SSF50447">
    <property type="entry name" value="Translation proteins"/>
    <property type="match status" value="1"/>
</dbReference>
<name>A0A498S6W2_ACAVI</name>
<dbReference type="Proteomes" id="UP000276991">
    <property type="component" value="Unassembled WGS sequence"/>
</dbReference>
<dbReference type="FunFam" id="3.40.50.300:FF:000091">
    <property type="entry name" value="Probable GTP-binding protein 1"/>
    <property type="match status" value="1"/>
</dbReference>
<evidence type="ECO:0000256" key="1">
    <source>
        <dbReference type="ARBA" id="ARBA00007249"/>
    </source>
</evidence>
<dbReference type="OrthoDB" id="248233at2759"/>
<dbReference type="AlphaFoldDB" id="A0A498S6W2"/>
<evidence type="ECO:0000313" key="6">
    <source>
        <dbReference type="Proteomes" id="UP000276991"/>
    </source>
</evidence>
<keyword evidence="3" id="KW-0342">GTP-binding</keyword>
<dbReference type="EMBL" id="UPTC01000204">
    <property type="protein sequence ID" value="VBB27247.1"/>
    <property type="molecule type" value="Genomic_DNA"/>
</dbReference>
<dbReference type="Gene3D" id="3.40.50.300">
    <property type="entry name" value="P-loop containing nucleotide triphosphate hydrolases"/>
    <property type="match status" value="1"/>
</dbReference>
<dbReference type="SUPFAM" id="SSF52540">
    <property type="entry name" value="P-loop containing nucleoside triphosphate hydrolases"/>
    <property type="match status" value="1"/>
</dbReference>
<dbReference type="PROSITE" id="PS51722">
    <property type="entry name" value="G_TR_2"/>
    <property type="match status" value="1"/>
</dbReference>
<feature type="domain" description="Tr-type G" evidence="4">
    <location>
        <begin position="181"/>
        <end position="415"/>
    </location>
</feature>
<reference evidence="5 6" key="1">
    <citation type="submission" date="2018-08" db="EMBL/GenBank/DDBJ databases">
        <authorList>
            <person name="Laetsch R D."/>
            <person name="Stevens L."/>
            <person name="Kumar S."/>
            <person name="Blaxter L. M."/>
        </authorList>
    </citation>
    <scope>NUCLEOTIDE SEQUENCE [LARGE SCALE GENOMIC DNA]</scope>
</reference>
<evidence type="ECO:0000313" key="5">
    <source>
        <dbReference type="EMBL" id="VBB27247.1"/>
    </source>
</evidence>
<dbReference type="InterPro" id="IPR004161">
    <property type="entry name" value="EFTu-like_2"/>
</dbReference>
<comment type="similarity">
    <text evidence="1">Belongs to the TRAFAC class translation factor GTPase superfamily. Classic translation factor GTPase family. EF-Tu/EF-1A subfamily.</text>
</comment>
<dbReference type="InterPro" id="IPR027417">
    <property type="entry name" value="P-loop_NTPase"/>
</dbReference>
<organism evidence="5 6">
    <name type="scientific">Acanthocheilonema viteae</name>
    <name type="common">Filarial nematode worm</name>
    <name type="synonym">Dipetalonema viteae</name>
    <dbReference type="NCBI Taxonomy" id="6277"/>
    <lineage>
        <taxon>Eukaryota</taxon>
        <taxon>Metazoa</taxon>
        <taxon>Ecdysozoa</taxon>
        <taxon>Nematoda</taxon>
        <taxon>Chromadorea</taxon>
        <taxon>Rhabditida</taxon>
        <taxon>Spirurina</taxon>
        <taxon>Spiruromorpha</taxon>
        <taxon>Filarioidea</taxon>
        <taxon>Onchocercidae</taxon>
        <taxon>Acanthocheilonema</taxon>
    </lineage>
</organism>
<evidence type="ECO:0000256" key="2">
    <source>
        <dbReference type="ARBA" id="ARBA00022741"/>
    </source>
</evidence>
<dbReference type="FunFam" id="2.40.30.10:FF:000014">
    <property type="entry name" value="Probable GTP-binding protein 1"/>
    <property type="match status" value="1"/>
</dbReference>
<proteinExistence type="inferred from homology"/>
<dbReference type="PANTHER" id="PTHR43721">
    <property type="entry name" value="ELONGATION FACTOR TU-RELATED"/>
    <property type="match status" value="1"/>
</dbReference>
<dbReference type="GO" id="GO:0003924">
    <property type="term" value="F:GTPase activity"/>
    <property type="evidence" value="ECO:0007669"/>
    <property type="project" value="InterPro"/>
</dbReference>
<sequence>MASCSIKNWRAEGNGYLSFGVDPEGYHPTQYPMKRSAAAAASLFADDDDDGDAEFSRKLLWYIENENEERDEEEQCVITKDFLVGLSLTDSKDRAKRERYRDYVQSMLVLGEGEAVIDLGVSSEDTTKRGLSKDDLELSEKKHIALLEGTGVVSTRLLTKQQGSLYTRAHLVRKEVDPDDFIEVRVAVVGNVDAGKSTLLGVLTYTVLDDGRGQARQKLFRHKHEFESGRTSSVGNDILGFDISGNVVNKPDSHSGHLDWITICHNSAKVITFIDLAGHEKYLKTTIFGMTGHVPDYTMLMIGANAGIIGMTKEHLSLALCLNVPVFIVVTKIDMCPEQVLSETMKNLDKLMKSPGVRKLPVVIKNLGDVVHVASNFSGGKVCPIFQISNVAGTNLDLLSAFFNLIPLRRKFSLDSPAEFQIDDVYWVDGVGTVVSGTCVAGMISLNDTMVIGPNPYGEFISIPIKSIHRKRMPVSKIRCGQTASFSIRKLSKKEVRKGMVLLSPKMVIFSSVQFDAEILILHHPTTIAENYQAMVHVGSIRQTATIIHMTKTVLRTGDRDLVTFKFIKNPEYLSVGSRMVFREGRTKAVGTIIKVYPYTPALPKQLRPKHMKYKEGWHCKKAFNNNTGKDKEVNAN</sequence>
<dbReference type="InterPro" id="IPR050055">
    <property type="entry name" value="EF-Tu_GTPase"/>
</dbReference>
<accession>A0A498S6W2</accession>
<dbReference type="SUPFAM" id="SSF50465">
    <property type="entry name" value="EF-Tu/eEF-1alpha/eIF2-gamma C-terminal domain"/>
    <property type="match status" value="1"/>
</dbReference>
<dbReference type="FunFam" id="2.40.30.10:FF:000084">
    <property type="entry name" value="GTP-binding elongation factor Tu family"/>
    <property type="match status" value="1"/>
</dbReference>
<dbReference type="Pfam" id="PF00009">
    <property type="entry name" value="GTP_EFTU"/>
    <property type="match status" value="1"/>
</dbReference>
<dbReference type="Pfam" id="PF03144">
    <property type="entry name" value="GTP_EFTU_D2"/>
    <property type="match status" value="1"/>
</dbReference>
<dbReference type="GO" id="GO:0003746">
    <property type="term" value="F:translation elongation factor activity"/>
    <property type="evidence" value="ECO:0007669"/>
    <property type="project" value="TreeGrafter"/>
</dbReference>
<evidence type="ECO:0000259" key="4">
    <source>
        <dbReference type="PROSITE" id="PS51722"/>
    </source>
</evidence>
<dbReference type="Gene3D" id="2.40.30.10">
    <property type="entry name" value="Translation factors"/>
    <property type="match status" value="2"/>
</dbReference>
<dbReference type="InterPro" id="IPR035531">
    <property type="entry name" value="GTPBP1-like"/>
</dbReference>
<dbReference type="CDD" id="cd03708">
    <property type="entry name" value="GTPBP_III"/>
    <property type="match status" value="1"/>
</dbReference>
<dbReference type="CDD" id="cd03694">
    <property type="entry name" value="GTPBP_II"/>
    <property type="match status" value="1"/>
</dbReference>
<dbReference type="PANTHER" id="PTHR43721:SF9">
    <property type="entry name" value="GTP-BINDING PROTEIN 1"/>
    <property type="match status" value="1"/>
</dbReference>
<gene>
    <name evidence="5" type="ORF">NAV_LOCUS2077</name>
</gene>
<dbReference type="CDD" id="cd04165">
    <property type="entry name" value="GTPBP1_like"/>
    <property type="match status" value="1"/>
</dbReference>
<keyword evidence="2" id="KW-0547">Nucleotide-binding</keyword>